<organism evidence="1">
    <name type="scientific">Drosophila rhopaloa</name>
    <name type="common">Fruit fly</name>
    <dbReference type="NCBI Taxonomy" id="1041015"/>
    <lineage>
        <taxon>Eukaryota</taxon>
        <taxon>Metazoa</taxon>
        <taxon>Ecdysozoa</taxon>
        <taxon>Arthropoda</taxon>
        <taxon>Hexapoda</taxon>
        <taxon>Insecta</taxon>
        <taxon>Pterygota</taxon>
        <taxon>Neoptera</taxon>
        <taxon>Endopterygota</taxon>
        <taxon>Diptera</taxon>
        <taxon>Brachycera</taxon>
        <taxon>Muscomorpha</taxon>
        <taxon>Ephydroidea</taxon>
        <taxon>Drosophilidae</taxon>
        <taxon>Drosophila</taxon>
        <taxon>Sophophora</taxon>
    </lineage>
</organism>
<accession>A0A6P4DZK6</accession>
<evidence type="ECO:0000313" key="1">
    <source>
        <dbReference type="RefSeq" id="XP_016970992.1"/>
    </source>
</evidence>
<sequence length="143" mass="16116">MRRSRGFLCLTFSYQAEASNSAQGTMSPAYMTRFAQGLTRITRTNAAVTPARRTRSAEISGRKFNRSPTVMPKYRHLSTYGRSAPANRTGGRLLREKNSFQQHNCRLAGRHTHSDFCSPSSHDVHQLCTLLLDQLPALPFDKE</sequence>
<name>A0A6P4DZK6_DRORH</name>
<proteinExistence type="predicted"/>
<dbReference type="AlphaFoldDB" id="A0A6P4DZK6"/>
<protein>
    <submittedName>
        <fullName evidence="1">Uncharacterized protein LOC108038674</fullName>
    </submittedName>
</protein>
<gene>
    <name evidence="1" type="primary">LOC108038674</name>
</gene>
<reference evidence="1" key="1">
    <citation type="submission" date="2025-08" db="UniProtKB">
        <authorList>
            <consortium name="RefSeq"/>
        </authorList>
    </citation>
    <scope>IDENTIFICATION</scope>
</reference>
<dbReference type="RefSeq" id="XP_016970992.1">
    <property type="nucleotide sequence ID" value="XM_017115503.1"/>
</dbReference>